<feature type="chain" id="PRO_5004554593" description="Lipoprotein" evidence="1">
    <location>
        <begin position="28"/>
        <end position="212"/>
    </location>
</feature>
<evidence type="ECO:0000313" key="3">
    <source>
        <dbReference type="Proteomes" id="UP000011682"/>
    </source>
</evidence>
<sequence>MNSKKNAFGMFAVVMGLGLTILSGCEANEPQPTDKLQVKPSTAGVKVNESLASNHPDFKLAQMSVLLDGTLRSMDSLSEIQGQLSVIVDEESLKTGVARAYRTTEEFDAYVEKQDKQCASADVSAMDTTSQCVFYDTFGCSGWTRRLAINCGYAAGNLSSLMPVASFGLGCGTTFVCPSTDCSGTCLFASGAAGTCIDITSGTVQCAGCANF</sequence>
<keyword evidence="1" id="KW-0732">Signal</keyword>
<name>S9Q2B3_CYSF2</name>
<feature type="signal peptide" evidence="1">
    <location>
        <begin position="1"/>
        <end position="27"/>
    </location>
</feature>
<dbReference type="RefSeq" id="WP_002624125.1">
    <property type="nucleotide sequence ID" value="NZ_ANAH02000071.1"/>
</dbReference>
<evidence type="ECO:0000256" key="1">
    <source>
        <dbReference type="SAM" id="SignalP"/>
    </source>
</evidence>
<dbReference type="OrthoDB" id="5523782at2"/>
<proteinExistence type="predicted"/>
<dbReference type="EMBL" id="ANAH02000071">
    <property type="protein sequence ID" value="EPX55434.1"/>
    <property type="molecule type" value="Genomic_DNA"/>
</dbReference>
<dbReference type="Proteomes" id="UP000011682">
    <property type="component" value="Unassembled WGS sequence"/>
</dbReference>
<dbReference type="PROSITE" id="PS51257">
    <property type="entry name" value="PROKAR_LIPOPROTEIN"/>
    <property type="match status" value="1"/>
</dbReference>
<reference evidence="2" key="1">
    <citation type="submission" date="2013-05" db="EMBL/GenBank/DDBJ databases">
        <title>Genome assembly of Cystobacter fuscus DSM 2262.</title>
        <authorList>
            <person name="Sharma G."/>
            <person name="Khatri I."/>
            <person name="Kaur C."/>
            <person name="Mayilraj S."/>
            <person name="Subramanian S."/>
        </authorList>
    </citation>
    <scope>NUCLEOTIDE SEQUENCE [LARGE SCALE GENOMIC DNA]</scope>
    <source>
        <strain evidence="2">DSM 2262</strain>
    </source>
</reference>
<dbReference type="AlphaFoldDB" id="S9Q2B3"/>
<protein>
    <recommendedName>
        <fullName evidence="4">Lipoprotein</fullName>
    </recommendedName>
</protein>
<gene>
    <name evidence="2" type="ORF">D187_009045</name>
</gene>
<evidence type="ECO:0008006" key="4">
    <source>
        <dbReference type="Google" id="ProtNLM"/>
    </source>
</evidence>
<evidence type="ECO:0000313" key="2">
    <source>
        <dbReference type="EMBL" id="EPX55434.1"/>
    </source>
</evidence>
<comment type="caution">
    <text evidence="2">The sequence shown here is derived from an EMBL/GenBank/DDBJ whole genome shotgun (WGS) entry which is preliminary data.</text>
</comment>
<keyword evidence="3" id="KW-1185">Reference proteome</keyword>
<organism evidence="2 3">
    <name type="scientific">Cystobacter fuscus (strain ATCC 25194 / DSM 2262 / NBRC 100088 / M29)</name>
    <dbReference type="NCBI Taxonomy" id="1242864"/>
    <lineage>
        <taxon>Bacteria</taxon>
        <taxon>Pseudomonadati</taxon>
        <taxon>Myxococcota</taxon>
        <taxon>Myxococcia</taxon>
        <taxon>Myxococcales</taxon>
        <taxon>Cystobacterineae</taxon>
        <taxon>Archangiaceae</taxon>
        <taxon>Cystobacter</taxon>
    </lineage>
</organism>
<accession>S9Q2B3</accession>